<gene>
    <name evidence="1" type="ORF">SAY87_027033</name>
</gene>
<accession>A0AAN7GVF7</accession>
<evidence type="ECO:0000313" key="2">
    <source>
        <dbReference type="Proteomes" id="UP001345219"/>
    </source>
</evidence>
<dbReference type="EMBL" id="JAXIOK010000018">
    <property type="protein sequence ID" value="KAK4749584.1"/>
    <property type="molecule type" value="Genomic_DNA"/>
</dbReference>
<organism evidence="1 2">
    <name type="scientific">Trapa incisa</name>
    <dbReference type="NCBI Taxonomy" id="236973"/>
    <lineage>
        <taxon>Eukaryota</taxon>
        <taxon>Viridiplantae</taxon>
        <taxon>Streptophyta</taxon>
        <taxon>Embryophyta</taxon>
        <taxon>Tracheophyta</taxon>
        <taxon>Spermatophyta</taxon>
        <taxon>Magnoliopsida</taxon>
        <taxon>eudicotyledons</taxon>
        <taxon>Gunneridae</taxon>
        <taxon>Pentapetalae</taxon>
        <taxon>rosids</taxon>
        <taxon>malvids</taxon>
        <taxon>Myrtales</taxon>
        <taxon>Lythraceae</taxon>
        <taxon>Trapa</taxon>
    </lineage>
</organism>
<keyword evidence="2" id="KW-1185">Reference proteome</keyword>
<dbReference type="GO" id="GO:0009507">
    <property type="term" value="C:chloroplast"/>
    <property type="evidence" value="ECO:0007669"/>
    <property type="project" value="TreeGrafter"/>
</dbReference>
<sequence length="219" mass="23742">MAALLSSHLFINLSPSSPFLVSPSPHFASRVKLSSRSGKPNWSKSLILPFALTESDSPKSIEPNSQSLLQELAKSFDLPSDYFAQLPRDLRLDLNDAAFDLSNGPVIEECGEELGEILLSLSKAWEKTDTSTSRALASKLPLLESSLTDGSKSAFGRRLVSAGRRFQGMGQYGKGELAKVSHGLGSFFPSLSFRLSLGIPFIAKGNILEQQLFKFSTSS</sequence>
<evidence type="ECO:0000313" key="1">
    <source>
        <dbReference type="EMBL" id="KAK4749584.1"/>
    </source>
</evidence>
<name>A0AAN7GVF7_9MYRT</name>
<dbReference type="Proteomes" id="UP001345219">
    <property type="component" value="Chromosome 21"/>
</dbReference>
<comment type="caution">
    <text evidence="1">The sequence shown here is derived from an EMBL/GenBank/DDBJ whole genome shotgun (WGS) entry which is preliminary data.</text>
</comment>
<dbReference type="AlphaFoldDB" id="A0AAN7GVF7"/>
<dbReference type="PANTHER" id="PTHR36802:SF1">
    <property type="entry name" value="OS02G0815400 PROTEIN"/>
    <property type="match status" value="1"/>
</dbReference>
<protein>
    <submittedName>
        <fullName evidence="1">Uncharacterized protein</fullName>
    </submittedName>
</protein>
<dbReference type="PANTHER" id="PTHR36802">
    <property type="entry name" value="OS02G0815400 PROTEIN"/>
    <property type="match status" value="1"/>
</dbReference>
<reference evidence="1 2" key="1">
    <citation type="journal article" date="2023" name="Hortic Res">
        <title>Pangenome of water caltrop reveals structural variations and asymmetric subgenome divergence after allopolyploidization.</title>
        <authorList>
            <person name="Zhang X."/>
            <person name="Chen Y."/>
            <person name="Wang L."/>
            <person name="Yuan Y."/>
            <person name="Fang M."/>
            <person name="Shi L."/>
            <person name="Lu R."/>
            <person name="Comes H.P."/>
            <person name="Ma Y."/>
            <person name="Chen Y."/>
            <person name="Huang G."/>
            <person name="Zhou Y."/>
            <person name="Zheng Z."/>
            <person name="Qiu Y."/>
        </authorList>
    </citation>
    <scope>NUCLEOTIDE SEQUENCE [LARGE SCALE GENOMIC DNA]</scope>
    <source>
        <tissue evidence="1">Roots</tissue>
    </source>
</reference>
<proteinExistence type="predicted"/>